<reference evidence="1 2" key="1">
    <citation type="submission" date="2024-10" db="EMBL/GenBank/DDBJ databases">
        <title>The Natural Products Discovery Center: Release of the First 8490 Sequenced Strains for Exploring Actinobacteria Biosynthetic Diversity.</title>
        <authorList>
            <person name="Kalkreuter E."/>
            <person name="Kautsar S.A."/>
            <person name="Yang D."/>
            <person name="Bader C.D."/>
            <person name="Teijaro C.N."/>
            <person name="Fluegel L."/>
            <person name="Davis C.M."/>
            <person name="Simpson J.R."/>
            <person name="Lauterbach L."/>
            <person name="Steele A.D."/>
            <person name="Gui C."/>
            <person name="Meng S."/>
            <person name="Li G."/>
            <person name="Viehrig K."/>
            <person name="Ye F."/>
            <person name="Su P."/>
            <person name="Kiefer A.F."/>
            <person name="Nichols A."/>
            <person name="Cepeda A.J."/>
            <person name="Yan W."/>
            <person name="Fan B."/>
            <person name="Jiang Y."/>
            <person name="Adhikari A."/>
            <person name="Zheng C.-J."/>
            <person name="Schuster L."/>
            <person name="Cowan T.M."/>
            <person name="Smanski M.J."/>
            <person name="Chevrette M.G."/>
            <person name="De Carvalho L.P.S."/>
            <person name="Shen B."/>
        </authorList>
    </citation>
    <scope>NUCLEOTIDE SEQUENCE [LARGE SCALE GENOMIC DNA]</scope>
    <source>
        <strain evidence="1 2">NPDC003040</strain>
    </source>
</reference>
<sequence length="74" mass="8162">MLETRLTDIEDTHSESLYQLTRSSAGCRIETGQLIDGVNRLGRGMDLIMERLGIPPLQFTPLARATEAEIDAAC</sequence>
<dbReference type="RefSeq" id="WP_387718916.1">
    <property type="nucleotide sequence ID" value="NZ_JBIAPI010000004.1"/>
</dbReference>
<evidence type="ECO:0000313" key="1">
    <source>
        <dbReference type="EMBL" id="MFF3224802.1"/>
    </source>
</evidence>
<proteinExistence type="predicted"/>
<accession>A0ABW6QU86</accession>
<comment type="caution">
    <text evidence="1">The sequence shown here is derived from an EMBL/GenBank/DDBJ whole genome shotgun (WGS) entry which is preliminary data.</text>
</comment>
<keyword evidence="2" id="KW-1185">Reference proteome</keyword>
<dbReference type="Proteomes" id="UP001601948">
    <property type="component" value="Unassembled WGS sequence"/>
</dbReference>
<organism evidence="1 2">
    <name type="scientific">Nocardia suismassiliense</name>
    <dbReference type="NCBI Taxonomy" id="2077092"/>
    <lineage>
        <taxon>Bacteria</taxon>
        <taxon>Bacillati</taxon>
        <taxon>Actinomycetota</taxon>
        <taxon>Actinomycetes</taxon>
        <taxon>Mycobacteriales</taxon>
        <taxon>Nocardiaceae</taxon>
        <taxon>Nocardia</taxon>
    </lineage>
</organism>
<protein>
    <submittedName>
        <fullName evidence="1">Uncharacterized protein</fullName>
    </submittedName>
</protein>
<gene>
    <name evidence="1" type="ORF">ACFYV7_18575</name>
</gene>
<evidence type="ECO:0000313" key="2">
    <source>
        <dbReference type="Proteomes" id="UP001601948"/>
    </source>
</evidence>
<dbReference type="EMBL" id="JBIAPI010000004">
    <property type="protein sequence ID" value="MFF3224802.1"/>
    <property type="molecule type" value="Genomic_DNA"/>
</dbReference>
<name>A0ABW6QU86_9NOCA</name>